<dbReference type="Pfam" id="PF05552">
    <property type="entry name" value="MS_channel_1st_1"/>
    <property type="match status" value="1"/>
</dbReference>
<organism evidence="10 11">
    <name type="scientific">Kordia aestuariivivens</name>
    <dbReference type="NCBI Taxonomy" id="2759037"/>
    <lineage>
        <taxon>Bacteria</taxon>
        <taxon>Pseudomonadati</taxon>
        <taxon>Bacteroidota</taxon>
        <taxon>Flavobacteriia</taxon>
        <taxon>Flavobacteriales</taxon>
        <taxon>Flavobacteriaceae</taxon>
        <taxon>Kordia</taxon>
    </lineage>
</organism>
<evidence type="ECO:0000256" key="3">
    <source>
        <dbReference type="ARBA" id="ARBA00022475"/>
    </source>
</evidence>
<accession>A0ABR7Q3J6</accession>
<keyword evidence="3" id="KW-1003">Cell membrane</keyword>
<dbReference type="Pfam" id="PF00924">
    <property type="entry name" value="MS_channel_2nd"/>
    <property type="match status" value="1"/>
</dbReference>
<proteinExistence type="inferred from homology"/>
<dbReference type="PANTHER" id="PTHR30221">
    <property type="entry name" value="SMALL-CONDUCTANCE MECHANOSENSITIVE CHANNEL"/>
    <property type="match status" value="1"/>
</dbReference>
<comment type="similarity">
    <text evidence="2">Belongs to the MscS (TC 1.A.23) family.</text>
</comment>
<evidence type="ECO:0000256" key="4">
    <source>
        <dbReference type="ARBA" id="ARBA00022692"/>
    </source>
</evidence>
<dbReference type="EMBL" id="JACGWS010000001">
    <property type="protein sequence ID" value="MBC8753103.1"/>
    <property type="molecule type" value="Genomic_DNA"/>
</dbReference>
<evidence type="ECO:0000259" key="9">
    <source>
        <dbReference type="Pfam" id="PF21082"/>
    </source>
</evidence>
<dbReference type="SUPFAM" id="SSF50182">
    <property type="entry name" value="Sm-like ribonucleoproteins"/>
    <property type="match status" value="1"/>
</dbReference>
<evidence type="ECO:0000256" key="5">
    <source>
        <dbReference type="ARBA" id="ARBA00022989"/>
    </source>
</evidence>
<gene>
    <name evidence="10" type="ORF">H2O64_00365</name>
</gene>
<evidence type="ECO:0000256" key="2">
    <source>
        <dbReference type="ARBA" id="ARBA00008017"/>
    </source>
</evidence>
<dbReference type="InterPro" id="IPR008910">
    <property type="entry name" value="MSC_TM_helix"/>
</dbReference>
<dbReference type="Gene3D" id="3.30.70.100">
    <property type="match status" value="1"/>
</dbReference>
<dbReference type="InterPro" id="IPR045275">
    <property type="entry name" value="MscS_archaea/bacteria_type"/>
</dbReference>
<feature type="transmembrane region" description="Helical" evidence="7">
    <location>
        <begin position="30"/>
        <end position="48"/>
    </location>
</feature>
<dbReference type="InterPro" id="IPR010920">
    <property type="entry name" value="LSM_dom_sf"/>
</dbReference>
<evidence type="ECO:0000256" key="1">
    <source>
        <dbReference type="ARBA" id="ARBA00004651"/>
    </source>
</evidence>
<dbReference type="InterPro" id="IPR011066">
    <property type="entry name" value="MscS_channel_C_sf"/>
</dbReference>
<keyword evidence="6 7" id="KW-0472">Membrane</keyword>
<dbReference type="SUPFAM" id="SSF82689">
    <property type="entry name" value="Mechanosensitive channel protein MscS (YggB), C-terminal domain"/>
    <property type="match status" value="1"/>
</dbReference>
<sequence length="279" mass="30361">MQDTATKIVTPEKDWLTQFKEVAFDYAPKIVAALIILIVGLFVINMFVKLARRLMKKRGIDATLQKFLGNLLGWILKILLFVVVASKLGVETTSFAAIIGAAGLAIGLALQGSLSNFAGGVLIMIFKPFKIGDLIEAQGVTGVVKEIQIFTTQLNTLENKLAIIPNGSLSNGNILNYSAEGKLRVDHVIGVSYDADIKKTKEVLMKVLTANPKVLKDPAPTINVSELADSSVNFAVRPWSTTADYWDVYFETLENAKVALDAAGIEIPYPHSVEIQRKG</sequence>
<protein>
    <submittedName>
        <fullName evidence="10">Mechanosensitive ion channel</fullName>
    </submittedName>
</protein>
<comment type="subcellular location">
    <subcellularLocation>
        <location evidence="1">Cell membrane</location>
        <topology evidence="1">Multi-pass membrane protein</topology>
    </subcellularLocation>
</comment>
<evidence type="ECO:0000313" key="10">
    <source>
        <dbReference type="EMBL" id="MBC8753103.1"/>
    </source>
</evidence>
<keyword evidence="11" id="KW-1185">Reference proteome</keyword>
<dbReference type="Gene3D" id="1.10.287.1260">
    <property type="match status" value="1"/>
</dbReference>
<feature type="transmembrane region" description="Helical" evidence="7">
    <location>
        <begin position="68"/>
        <end position="89"/>
    </location>
</feature>
<evidence type="ECO:0000256" key="6">
    <source>
        <dbReference type="ARBA" id="ARBA00023136"/>
    </source>
</evidence>
<reference evidence="10 11" key="1">
    <citation type="submission" date="2020-07" db="EMBL/GenBank/DDBJ databases">
        <title>Description of Kordia aestuariivivens sp. nov., isolated from a tidal flat.</title>
        <authorList>
            <person name="Park S."/>
            <person name="Yoon J.-H."/>
        </authorList>
    </citation>
    <scope>NUCLEOTIDE SEQUENCE [LARGE SCALE GENOMIC DNA]</scope>
    <source>
        <strain evidence="10 11">YSTF-M3</strain>
    </source>
</reference>
<evidence type="ECO:0000256" key="7">
    <source>
        <dbReference type="SAM" id="Phobius"/>
    </source>
</evidence>
<dbReference type="InterPro" id="IPR023408">
    <property type="entry name" value="MscS_beta-dom_sf"/>
</dbReference>
<dbReference type="InterPro" id="IPR011014">
    <property type="entry name" value="MscS_channel_TM-2"/>
</dbReference>
<feature type="domain" description="Mechanosensitive ion channel MscS C-terminal" evidence="9">
    <location>
        <begin position="188"/>
        <end position="267"/>
    </location>
</feature>
<dbReference type="Proteomes" id="UP000619238">
    <property type="component" value="Unassembled WGS sequence"/>
</dbReference>
<keyword evidence="4 7" id="KW-0812">Transmembrane</keyword>
<evidence type="ECO:0000259" key="8">
    <source>
        <dbReference type="Pfam" id="PF00924"/>
    </source>
</evidence>
<dbReference type="SUPFAM" id="SSF82861">
    <property type="entry name" value="Mechanosensitive channel protein MscS (YggB), transmembrane region"/>
    <property type="match status" value="1"/>
</dbReference>
<feature type="transmembrane region" description="Helical" evidence="7">
    <location>
        <begin position="95"/>
        <end position="126"/>
    </location>
</feature>
<name>A0ABR7Q3J6_9FLAO</name>
<dbReference type="Gene3D" id="2.30.30.60">
    <property type="match status" value="1"/>
</dbReference>
<dbReference type="PANTHER" id="PTHR30221:SF1">
    <property type="entry name" value="SMALL-CONDUCTANCE MECHANOSENSITIVE CHANNEL"/>
    <property type="match status" value="1"/>
</dbReference>
<keyword evidence="5 7" id="KW-1133">Transmembrane helix</keyword>
<dbReference type="InterPro" id="IPR006685">
    <property type="entry name" value="MscS_channel_2nd"/>
</dbReference>
<dbReference type="Pfam" id="PF21082">
    <property type="entry name" value="MS_channel_3rd"/>
    <property type="match status" value="1"/>
</dbReference>
<evidence type="ECO:0000313" key="11">
    <source>
        <dbReference type="Proteomes" id="UP000619238"/>
    </source>
</evidence>
<dbReference type="InterPro" id="IPR049278">
    <property type="entry name" value="MS_channel_C"/>
</dbReference>
<feature type="domain" description="Mechanosensitive ion channel MscS" evidence="8">
    <location>
        <begin position="113"/>
        <end position="178"/>
    </location>
</feature>
<dbReference type="RefSeq" id="WP_187560149.1">
    <property type="nucleotide sequence ID" value="NZ_JACGWS010000001.1"/>
</dbReference>
<comment type="caution">
    <text evidence="10">The sequence shown here is derived from an EMBL/GenBank/DDBJ whole genome shotgun (WGS) entry which is preliminary data.</text>
</comment>